<organism evidence="2">
    <name type="scientific">Dulem virus 35</name>
    <dbReference type="NCBI Taxonomy" id="3145753"/>
    <lineage>
        <taxon>Viruses</taxon>
        <taxon>Duplodnaviria</taxon>
        <taxon>Heunggongvirae</taxon>
        <taxon>Uroviricota</taxon>
        <taxon>Caudoviricetes</taxon>
    </lineage>
</organism>
<name>A0AAU8B0P4_9CAUD</name>
<feature type="region of interest" description="Disordered" evidence="1">
    <location>
        <begin position="143"/>
        <end position="172"/>
    </location>
</feature>
<accession>A0AAU8B0P4</accession>
<dbReference type="EMBL" id="PP511522">
    <property type="protein sequence ID" value="XCD05134.1"/>
    <property type="molecule type" value="Genomic_DNA"/>
</dbReference>
<proteinExistence type="predicted"/>
<protein>
    <submittedName>
        <fullName evidence="2">Uncharacterized protein</fullName>
    </submittedName>
</protein>
<reference evidence="2" key="1">
    <citation type="submission" date="2024-03" db="EMBL/GenBank/DDBJ databases">
        <title>Diverse circular DNA viruses in blood, oral, and fecal samples of captive lemurs.</title>
        <authorList>
            <person name="Paietta E.N."/>
            <person name="Kraberger S."/>
            <person name="Lund M.C."/>
            <person name="Custer J.M."/>
            <person name="Vargas K.M."/>
            <person name="Ehmke E.E."/>
            <person name="Yoder A.D."/>
            <person name="Varsani A."/>
        </authorList>
    </citation>
    <scope>NUCLEOTIDE SEQUENCE</scope>
    <source>
        <strain evidence="2">Duke_24FS_4</strain>
    </source>
</reference>
<evidence type="ECO:0000256" key="1">
    <source>
        <dbReference type="SAM" id="MobiDB-lite"/>
    </source>
</evidence>
<sequence length="172" mass="19114">MAYPAMPGYPVYQQPYPQPYQDRLAQLQAQYQNVLPQMPAQAPPQTNQGLLWVQGEAGAKSYLVAPNTTVLLMDSEAQRFYLKSTDGAGMPSLRTFEYAEVGIAAPAAQKQPEMNLDDKYVTRAEYEALRGRYAEILDRLNKFPMADDSGNSTRKTETRNGGARNKGGTDNE</sequence>
<evidence type="ECO:0000313" key="2">
    <source>
        <dbReference type="EMBL" id="XCD05134.1"/>
    </source>
</evidence>